<dbReference type="AlphaFoldDB" id="A0A328VF88"/>
<dbReference type="OrthoDB" id="328435at2"/>
<dbReference type="PANTHER" id="PTHR43240">
    <property type="entry name" value="1,4-DIHYDROXY-2-NAPHTHOYL-COA THIOESTERASE 1"/>
    <property type="match status" value="1"/>
</dbReference>
<dbReference type="SUPFAM" id="SSF54637">
    <property type="entry name" value="Thioesterase/thiol ester dehydrase-isomerase"/>
    <property type="match status" value="1"/>
</dbReference>
<dbReference type="CDD" id="cd03443">
    <property type="entry name" value="PaaI_thioesterase"/>
    <property type="match status" value="1"/>
</dbReference>
<evidence type="ECO:0000259" key="3">
    <source>
        <dbReference type="Pfam" id="PF03061"/>
    </source>
</evidence>
<keyword evidence="2" id="KW-0378">Hydrolase</keyword>
<feature type="domain" description="Thioesterase" evidence="3">
    <location>
        <begin position="53"/>
        <end position="127"/>
    </location>
</feature>
<dbReference type="EMBL" id="MCIF01000002">
    <property type="protein sequence ID" value="RAQ95491.1"/>
    <property type="molecule type" value="Genomic_DNA"/>
</dbReference>
<evidence type="ECO:0000256" key="1">
    <source>
        <dbReference type="ARBA" id="ARBA00008324"/>
    </source>
</evidence>
<evidence type="ECO:0000256" key="2">
    <source>
        <dbReference type="ARBA" id="ARBA00022801"/>
    </source>
</evidence>
<dbReference type="GO" id="GO:0061522">
    <property type="term" value="F:1,4-dihydroxy-2-naphthoyl-CoA thioesterase activity"/>
    <property type="evidence" value="ECO:0007669"/>
    <property type="project" value="TreeGrafter"/>
</dbReference>
<reference evidence="4 5" key="1">
    <citation type="submission" date="2016-08" db="EMBL/GenBank/DDBJ databases">
        <title>Analysis of Carbohydrate Active Enzymes in Thermogemmatispora T81 Reveals Carbohydrate Degradation Ability.</title>
        <authorList>
            <person name="Tomazini A."/>
            <person name="Lal S."/>
            <person name="Stott M."/>
            <person name="Henrissat B."/>
            <person name="Polikarpov I."/>
            <person name="Sparling R."/>
            <person name="Levin D.B."/>
        </authorList>
    </citation>
    <scope>NUCLEOTIDE SEQUENCE [LARGE SCALE GENOMIC DNA]</scope>
    <source>
        <strain evidence="4 5">T81</strain>
    </source>
</reference>
<comment type="similarity">
    <text evidence="1">Belongs to the thioesterase PaaI family.</text>
</comment>
<dbReference type="PANTHER" id="PTHR43240:SF5">
    <property type="entry name" value="1,4-DIHYDROXY-2-NAPHTHOYL-COA THIOESTERASE 1"/>
    <property type="match status" value="1"/>
</dbReference>
<evidence type="ECO:0000313" key="4">
    <source>
        <dbReference type="EMBL" id="RAQ95491.1"/>
    </source>
</evidence>
<gene>
    <name evidence="4" type="ORF">A4R35_08080</name>
</gene>
<organism evidence="4 5">
    <name type="scientific">Thermogemmatispora tikiterensis</name>
    <dbReference type="NCBI Taxonomy" id="1825093"/>
    <lineage>
        <taxon>Bacteria</taxon>
        <taxon>Bacillati</taxon>
        <taxon>Chloroflexota</taxon>
        <taxon>Ktedonobacteria</taxon>
        <taxon>Thermogemmatisporales</taxon>
        <taxon>Thermogemmatisporaceae</taxon>
        <taxon>Thermogemmatispora</taxon>
    </lineage>
</organism>
<sequence length="157" mass="17451">MDQEKQVEQIHHFVEQINQRPGFGQLLGMRVEAAEPGRGRVRLTVDERLMHPQGLVHGGVIFSLADTAMAMALLASYPPGTHTGTIEAKINYLRAVRNGQLLAEAAIIHQGRTTAVLEATVYHQSDERQEQRAVARVLSTFYIFPSEEKGTHDEHTG</sequence>
<dbReference type="InterPro" id="IPR029069">
    <property type="entry name" value="HotDog_dom_sf"/>
</dbReference>
<name>A0A328VF88_9CHLR</name>
<dbReference type="InterPro" id="IPR006683">
    <property type="entry name" value="Thioestr_dom"/>
</dbReference>
<evidence type="ECO:0000313" key="5">
    <source>
        <dbReference type="Proteomes" id="UP000248706"/>
    </source>
</evidence>
<dbReference type="Pfam" id="PF03061">
    <property type="entry name" value="4HBT"/>
    <property type="match status" value="1"/>
</dbReference>
<keyword evidence="5" id="KW-1185">Reference proteome</keyword>
<dbReference type="RefSeq" id="WP_112428263.1">
    <property type="nucleotide sequence ID" value="NZ_MCIF01000002.1"/>
</dbReference>
<dbReference type="NCBIfam" id="TIGR00369">
    <property type="entry name" value="unchar_dom_1"/>
    <property type="match status" value="1"/>
</dbReference>
<dbReference type="Proteomes" id="UP000248706">
    <property type="component" value="Unassembled WGS sequence"/>
</dbReference>
<comment type="caution">
    <text evidence="4">The sequence shown here is derived from an EMBL/GenBank/DDBJ whole genome shotgun (WGS) entry which is preliminary data.</text>
</comment>
<dbReference type="Gene3D" id="3.10.129.10">
    <property type="entry name" value="Hotdog Thioesterase"/>
    <property type="match status" value="1"/>
</dbReference>
<accession>A0A328VF88</accession>
<proteinExistence type="inferred from homology"/>
<dbReference type="InterPro" id="IPR003736">
    <property type="entry name" value="PAAI_dom"/>
</dbReference>
<dbReference type="GO" id="GO:0005829">
    <property type="term" value="C:cytosol"/>
    <property type="evidence" value="ECO:0007669"/>
    <property type="project" value="TreeGrafter"/>
</dbReference>
<protein>
    <recommendedName>
        <fullName evidence="3">Thioesterase domain-containing protein</fullName>
    </recommendedName>
</protein>